<dbReference type="InterPro" id="IPR003339">
    <property type="entry name" value="ABC/ECF_trnsptr_transmembrane"/>
</dbReference>
<organism evidence="7 8">
    <name type="scientific">Desulfosarcina alkanivorans</name>
    <dbReference type="NCBI Taxonomy" id="571177"/>
    <lineage>
        <taxon>Bacteria</taxon>
        <taxon>Pseudomonadati</taxon>
        <taxon>Thermodesulfobacteriota</taxon>
        <taxon>Desulfobacteria</taxon>
        <taxon>Desulfobacterales</taxon>
        <taxon>Desulfosarcinaceae</taxon>
        <taxon>Desulfosarcina</taxon>
    </lineage>
</organism>
<evidence type="ECO:0000256" key="3">
    <source>
        <dbReference type="ARBA" id="ARBA00022692"/>
    </source>
</evidence>
<dbReference type="InterPro" id="IPR012809">
    <property type="entry name" value="ECF_CbiQ"/>
</dbReference>
<evidence type="ECO:0000256" key="5">
    <source>
        <dbReference type="ARBA" id="ARBA00023136"/>
    </source>
</evidence>
<feature type="transmembrane region" description="Helical" evidence="6">
    <location>
        <begin position="79"/>
        <end position="96"/>
    </location>
</feature>
<dbReference type="KEGG" id="dalk:DSCA_18780"/>
<proteinExistence type="predicted"/>
<keyword evidence="2" id="KW-1003">Cell membrane</keyword>
<keyword evidence="4 6" id="KW-1133">Transmembrane helix</keyword>
<dbReference type="InterPro" id="IPR051611">
    <property type="entry name" value="ECF_transporter_component"/>
</dbReference>
<evidence type="ECO:0000313" key="8">
    <source>
        <dbReference type="Proteomes" id="UP000427906"/>
    </source>
</evidence>
<evidence type="ECO:0000313" key="7">
    <source>
        <dbReference type="EMBL" id="BBO67948.1"/>
    </source>
</evidence>
<dbReference type="GO" id="GO:0006824">
    <property type="term" value="P:cobalt ion transport"/>
    <property type="evidence" value="ECO:0007669"/>
    <property type="project" value="InterPro"/>
</dbReference>
<keyword evidence="3 6" id="KW-0812">Transmembrane</keyword>
<reference evidence="7 8" key="1">
    <citation type="submission" date="2019-11" db="EMBL/GenBank/DDBJ databases">
        <title>Comparative genomics of hydrocarbon-degrading Desulfosarcina strains.</title>
        <authorList>
            <person name="Watanabe M."/>
            <person name="Kojima H."/>
            <person name="Fukui M."/>
        </authorList>
    </citation>
    <scope>NUCLEOTIDE SEQUENCE [LARGE SCALE GENOMIC DNA]</scope>
    <source>
        <strain evidence="7 8">PL12</strain>
    </source>
</reference>
<feature type="transmembrane region" description="Helical" evidence="6">
    <location>
        <begin position="53"/>
        <end position="72"/>
    </location>
</feature>
<name>A0A5K7YFV7_9BACT</name>
<feature type="transmembrane region" description="Helical" evidence="6">
    <location>
        <begin position="116"/>
        <end position="139"/>
    </location>
</feature>
<dbReference type="AlphaFoldDB" id="A0A5K7YFV7"/>
<evidence type="ECO:0000256" key="1">
    <source>
        <dbReference type="ARBA" id="ARBA00004651"/>
    </source>
</evidence>
<dbReference type="RefSeq" id="WP_155316156.1">
    <property type="nucleotide sequence ID" value="NZ_AP021874.1"/>
</dbReference>
<dbReference type="CDD" id="cd16914">
    <property type="entry name" value="EcfT"/>
    <property type="match status" value="1"/>
</dbReference>
<sequence>MNKIDSHLIDIGYMDTLASGDSVLHRLDPRAKLITTLVFIVTVVSFDKYTLSALIPFLIYPMFLVTAGALPFTYLIKKVFLVAPFAMLIGVFNPLMDREILLQIGALHISGGWISFLSIMLRSVLTVSAALTLIALTGFNSVCMAMEKLRIPKPFVIQLMFLYRYLFVLIDEAARMVRARSLRSFNSNTMTVGLFVPLVGQLLFRALDRAQRIHLCMCCRGFDGHFHTIRPMKIGFNEIGFVVGWSSLFVLLRYQNLSVKFGEIITGFIQ</sequence>
<dbReference type="Pfam" id="PF02361">
    <property type="entry name" value="CbiQ"/>
    <property type="match status" value="1"/>
</dbReference>
<dbReference type="PANTHER" id="PTHR34857:SF2">
    <property type="entry name" value="SLL0384 PROTEIN"/>
    <property type="match status" value="1"/>
</dbReference>
<evidence type="ECO:0000256" key="2">
    <source>
        <dbReference type="ARBA" id="ARBA00022475"/>
    </source>
</evidence>
<feature type="transmembrane region" description="Helical" evidence="6">
    <location>
        <begin position="190"/>
        <end position="207"/>
    </location>
</feature>
<dbReference type="EMBL" id="AP021874">
    <property type="protein sequence ID" value="BBO67948.1"/>
    <property type="molecule type" value="Genomic_DNA"/>
</dbReference>
<protein>
    <submittedName>
        <fullName evidence="7">Cobalt ECF transporter T component CbiQ</fullName>
    </submittedName>
</protein>
<dbReference type="OrthoDB" id="4533at2"/>
<evidence type="ECO:0000256" key="6">
    <source>
        <dbReference type="SAM" id="Phobius"/>
    </source>
</evidence>
<dbReference type="PANTHER" id="PTHR34857">
    <property type="entry name" value="SLL0384 PROTEIN"/>
    <property type="match status" value="1"/>
</dbReference>
<keyword evidence="8" id="KW-1185">Reference proteome</keyword>
<accession>A0A5K7YFV7</accession>
<dbReference type="NCBIfam" id="TIGR02454">
    <property type="entry name" value="ECF_T_CbiQ"/>
    <property type="match status" value="1"/>
</dbReference>
<dbReference type="GO" id="GO:0043190">
    <property type="term" value="C:ATP-binding cassette (ABC) transporter complex"/>
    <property type="evidence" value="ECO:0007669"/>
    <property type="project" value="InterPro"/>
</dbReference>
<evidence type="ECO:0000256" key="4">
    <source>
        <dbReference type="ARBA" id="ARBA00022989"/>
    </source>
</evidence>
<gene>
    <name evidence="7" type="primary">nikQ</name>
    <name evidence="7" type="ORF">DSCA_18780</name>
</gene>
<comment type="subcellular location">
    <subcellularLocation>
        <location evidence="1">Cell membrane</location>
        <topology evidence="1">Multi-pass membrane protein</topology>
    </subcellularLocation>
</comment>
<keyword evidence="5 6" id="KW-0472">Membrane</keyword>
<dbReference type="Proteomes" id="UP000427906">
    <property type="component" value="Chromosome"/>
</dbReference>
<feature type="transmembrane region" description="Helical" evidence="6">
    <location>
        <begin position="151"/>
        <end position="170"/>
    </location>
</feature>